<evidence type="ECO:0000313" key="2">
    <source>
        <dbReference type="Proteomes" id="UP000245207"/>
    </source>
</evidence>
<comment type="caution">
    <text evidence="1">The sequence shown here is derived from an EMBL/GenBank/DDBJ whole genome shotgun (WGS) entry which is preliminary data.</text>
</comment>
<name>A0A2U1KZP7_ARTAN</name>
<reference evidence="1 2" key="1">
    <citation type="journal article" date="2018" name="Mol. Plant">
        <title>The genome of Artemisia annua provides insight into the evolution of Asteraceae family and artemisinin biosynthesis.</title>
        <authorList>
            <person name="Shen Q."/>
            <person name="Zhang L."/>
            <person name="Liao Z."/>
            <person name="Wang S."/>
            <person name="Yan T."/>
            <person name="Shi P."/>
            <person name="Liu M."/>
            <person name="Fu X."/>
            <person name="Pan Q."/>
            <person name="Wang Y."/>
            <person name="Lv Z."/>
            <person name="Lu X."/>
            <person name="Zhang F."/>
            <person name="Jiang W."/>
            <person name="Ma Y."/>
            <person name="Chen M."/>
            <person name="Hao X."/>
            <person name="Li L."/>
            <person name="Tang Y."/>
            <person name="Lv G."/>
            <person name="Zhou Y."/>
            <person name="Sun X."/>
            <person name="Brodelius P.E."/>
            <person name="Rose J.K.C."/>
            <person name="Tang K."/>
        </authorList>
    </citation>
    <scope>NUCLEOTIDE SEQUENCE [LARGE SCALE GENOMIC DNA]</scope>
    <source>
        <strain evidence="2">cv. Huhao1</strain>
        <tissue evidence="1">Leaf</tissue>
    </source>
</reference>
<organism evidence="1 2">
    <name type="scientific">Artemisia annua</name>
    <name type="common">Sweet wormwood</name>
    <dbReference type="NCBI Taxonomy" id="35608"/>
    <lineage>
        <taxon>Eukaryota</taxon>
        <taxon>Viridiplantae</taxon>
        <taxon>Streptophyta</taxon>
        <taxon>Embryophyta</taxon>
        <taxon>Tracheophyta</taxon>
        <taxon>Spermatophyta</taxon>
        <taxon>Magnoliopsida</taxon>
        <taxon>eudicotyledons</taxon>
        <taxon>Gunneridae</taxon>
        <taxon>Pentapetalae</taxon>
        <taxon>asterids</taxon>
        <taxon>campanulids</taxon>
        <taxon>Asterales</taxon>
        <taxon>Asteraceae</taxon>
        <taxon>Asteroideae</taxon>
        <taxon>Anthemideae</taxon>
        <taxon>Artemisiinae</taxon>
        <taxon>Artemisia</taxon>
    </lineage>
</organism>
<dbReference type="Proteomes" id="UP000245207">
    <property type="component" value="Unassembled WGS sequence"/>
</dbReference>
<proteinExistence type="predicted"/>
<protein>
    <submittedName>
        <fullName evidence="1">Membrane attack complex component/perforin (MACPF) domain-containing protein</fullName>
    </submittedName>
</protein>
<evidence type="ECO:0000313" key="1">
    <source>
        <dbReference type="EMBL" id="PWA42190.1"/>
    </source>
</evidence>
<dbReference type="STRING" id="35608.A0A2U1KZP7"/>
<sequence length="301" mass="32855">MNDTSNPAVVANTSSVVVNDRADSLDFNATQLGATTPAPSVQVNATNREVHVEPVLHASGRASSLKSKHDYINVLFGVSLETLEDIDEFTKGCEAGTNLVWAELESDVRTMAMEAVCGLSEAFMAETIAKSTTPKPTHESPIVQVVDIYANAPSYSGVTGSRDNNHPKIDTNFCPLVAEPVFTISYNPFHFRCLDAYIRNMLFLPNSPCQVVATSNCTNLFKLYKEFFEFYTLPNTITFSSIKIRFIHTYRTHIIVGMGVGGQDITSDNQKLASTVSPDLRGYLEDLGGCLFYDGASPSTP</sequence>
<keyword evidence="2" id="KW-1185">Reference proteome</keyword>
<dbReference type="OrthoDB" id="1366754at2759"/>
<gene>
    <name evidence="1" type="ORF">CTI12_AA547140</name>
</gene>
<dbReference type="AlphaFoldDB" id="A0A2U1KZP7"/>
<accession>A0A2U1KZP7</accession>
<dbReference type="EMBL" id="PKPP01012561">
    <property type="protein sequence ID" value="PWA42190.1"/>
    <property type="molecule type" value="Genomic_DNA"/>
</dbReference>